<organism evidence="7 8">
    <name type="scientific">Coccidioides immitis (strain RS)</name>
    <name type="common">Valley fever fungus</name>
    <dbReference type="NCBI Taxonomy" id="246410"/>
    <lineage>
        <taxon>Eukaryota</taxon>
        <taxon>Fungi</taxon>
        <taxon>Dikarya</taxon>
        <taxon>Ascomycota</taxon>
        <taxon>Pezizomycotina</taxon>
        <taxon>Eurotiomycetes</taxon>
        <taxon>Eurotiomycetidae</taxon>
        <taxon>Onygenales</taxon>
        <taxon>Onygenaceae</taxon>
        <taxon>Coccidioides</taxon>
    </lineage>
</organism>
<dbReference type="EMBL" id="GG704915">
    <property type="protein sequence ID" value="EAS27372.2"/>
    <property type="molecule type" value="Genomic_DNA"/>
</dbReference>
<keyword evidence="6" id="KW-0812">Transmembrane</keyword>
<dbReference type="AlphaFoldDB" id="A0A0E1RUE6"/>
<dbReference type="PANTHER" id="PTHR12935:SF0">
    <property type="entry name" value="GAMMA-GLUTAMYLCYCLOTRANSFERASE"/>
    <property type="match status" value="1"/>
</dbReference>
<proteinExistence type="predicted"/>
<evidence type="ECO:0000256" key="4">
    <source>
        <dbReference type="PIRSR" id="PIRSR617939-2"/>
    </source>
</evidence>
<accession>A0A0E1RUE6</accession>
<dbReference type="GO" id="GO:0003839">
    <property type="term" value="F:gamma-glutamylcyclotransferase activity"/>
    <property type="evidence" value="ECO:0007669"/>
    <property type="project" value="UniProtKB-EC"/>
</dbReference>
<keyword evidence="6" id="KW-1133">Transmembrane helix</keyword>
<evidence type="ECO:0000256" key="5">
    <source>
        <dbReference type="SAM" id="MobiDB-lite"/>
    </source>
</evidence>
<name>A0A0E1RUE6_COCIM</name>
<dbReference type="GeneID" id="4558051"/>
<dbReference type="VEuPathDB" id="FungiDB:CIMG_09977"/>
<reference evidence="8" key="1">
    <citation type="journal article" date="2009" name="Genome Res.">
        <title>Comparative genomic analyses of the human fungal pathogens Coccidioides and their relatives.</title>
        <authorList>
            <person name="Sharpton T.J."/>
            <person name="Stajich J.E."/>
            <person name="Rounsley S.D."/>
            <person name="Gardner M.J."/>
            <person name="Wortman J.R."/>
            <person name="Jordar V.S."/>
            <person name="Maiti R."/>
            <person name="Kodira C.D."/>
            <person name="Neafsey D.E."/>
            <person name="Zeng Q."/>
            <person name="Hung C.-Y."/>
            <person name="McMahan C."/>
            <person name="Muszewska A."/>
            <person name="Grynberg M."/>
            <person name="Mandel M.A."/>
            <person name="Kellner E.M."/>
            <person name="Barker B.M."/>
            <person name="Galgiani J.N."/>
            <person name="Orbach M.J."/>
            <person name="Kirkland T.N."/>
            <person name="Cole G.T."/>
            <person name="Henn M.R."/>
            <person name="Birren B.W."/>
            <person name="Taylor J.W."/>
        </authorList>
    </citation>
    <scope>NUCLEOTIDE SEQUENCE [LARGE SCALE GENOMIC DNA]</scope>
    <source>
        <strain evidence="8">RS</strain>
    </source>
</reference>
<keyword evidence="6" id="KW-0472">Membrane</keyword>
<feature type="transmembrane region" description="Helical" evidence="6">
    <location>
        <begin position="233"/>
        <end position="254"/>
    </location>
</feature>
<dbReference type="OMA" id="CFAGTQY"/>
<keyword evidence="2" id="KW-0456">Lyase</keyword>
<dbReference type="InterPro" id="IPR017939">
    <property type="entry name" value="G-Glutamylcylcotransferase"/>
</dbReference>
<feature type="binding site" evidence="4">
    <location>
        <position position="194"/>
    </location>
    <ligand>
        <name>substrate</name>
    </ligand>
</feature>
<feature type="active site" description="Proton acceptor" evidence="3">
    <location>
        <position position="118"/>
    </location>
</feature>
<reference evidence="8" key="2">
    <citation type="journal article" date="2010" name="Genome Res.">
        <title>Population genomic sequencing of Coccidioides fungi reveals recent hybridization and transposon control.</title>
        <authorList>
            <person name="Neafsey D.E."/>
            <person name="Barker B.M."/>
            <person name="Sharpton T.J."/>
            <person name="Stajich J.E."/>
            <person name="Park D.J."/>
            <person name="Whiston E."/>
            <person name="Hung C.-Y."/>
            <person name="McMahan C."/>
            <person name="White J."/>
            <person name="Sykes S."/>
            <person name="Heiman D."/>
            <person name="Young S."/>
            <person name="Zeng Q."/>
            <person name="Abouelleil A."/>
            <person name="Aftuck L."/>
            <person name="Bessette D."/>
            <person name="Brown A."/>
            <person name="FitzGerald M."/>
            <person name="Lui A."/>
            <person name="Macdonald J.P."/>
            <person name="Priest M."/>
            <person name="Orbach M.J."/>
            <person name="Galgiani J.N."/>
            <person name="Kirkland T.N."/>
            <person name="Cole G.T."/>
            <person name="Birren B.W."/>
            <person name="Henn M.R."/>
            <person name="Taylor J.W."/>
            <person name="Rounsley S.D."/>
        </authorList>
    </citation>
    <scope>GENOME REANNOTATION</scope>
    <source>
        <strain evidence="8">RS</strain>
    </source>
</reference>
<protein>
    <recommendedName>
        <fullName evidence="1">gamma-glutamylcyclotransferase</fullName>
        <ecNumber evidence="1">4.3.2.9</ecNumber>
    </recommendedName>
</protein>
<dbReference type="Proteomes" id="UP000001261">
    <property type="component" value="Unassembled WGS sequence"/>
</dbReference>
<gene>
    <name evidence="7" type="ORF">CIMG_09977</name>
</gene>
<evidence type="ECO:0000256" key="2">
    <source>
        <dbReference type="ARBA" id="ARBA00023239"/>
    </source>
</evidence>
<dbReference type="RefSeq" id="XP_001238955.2">
    <property type="nucleotide sequence ID" value="XM_001238954.2"/>
</dbReference>
<dbReference type="EC" id="4.3.2.9" evidence="1"/>
<evidence type="ECO:0000256" key="6">
    <source>
        <dbReference type="SAM" id="Phobius"/>
    </source>
</evidence>
<evidence type="ECO:0000313" key="8">
    <source>
        <dbReference type="Proteomes" id="UP000001261"/>
    </source>
</evidence>
<dbReference type="PANTHER" id="PTHR12935">
    <property type="entry name" value="GAMMA-GLUTAMYLCYCLOTRANSFERASE"/>
    <property type="match status" value="1"/>
</dbReference>
<dbReference type="InParanoid" id="A0A0E1RUE6"/>
<dbReference type="Gene3D" id="3.10.490.10">
    <property type="entry name" value="Gamma-glutamyl cyclotransferase-like"/>
    <property type="match status" value="1"/>
</dbReference>
<dbReference type="OrthoDB" id="2017317at2759"/>
<keyword evidence="8" id="KW-1185">Reference proteome</keyword>
<evidence type="ECO:0000313" key="7">
    <source>
        <dbReference type="EMBL" id="EAS27372.2"/>
    </source>
</evidence>
<evidence type="ECO:0000256" key="3">
    <source>
        <dbReference type="PIRSR" id="PIRSR617939-1"/>
    </source>
</evidence>
<feature type="region of interest" description="Disordered" evidence="5">
    <location>
        <begin position="52"/>
        <end position="76"/>
    </location>
</feature>
<sequence length="296" mass="32971">MSSKTFRNTRKIVPISQLNVCVPDLTLTFDLPGVPYFEPCFAATQYRDPVTGEPKYPNGHFTHQVDGRDNDEADDDERGALLRSDDSALDDTNVWRKPLVGVVYEVTLSDYARIIATEGGGSSYIDVVVDCYPFPADFNPSDPVPNHPSTIPFRAHTLLAPARDTANACGKTGSNNGNSHLVRHPTYAQPSPRYMSLLVTGAKEHNLPDSYRTYLSSLHAYRITSRRQRLGQVLLCLLWVPSLLLVMTLARILADNRGRAPGWLAKLQRGLFGSIWWTYDVIFRKVFGDGERTAGT</sequence>
<evidence type="ECO:0000256" key="1">
    <source>
        <dbReference type="ARBA" id="ARBA00012346"/>
    </source>
</evidence>
<dbReference type="KEGG" id="cim:CIMG_09977"/>